<reference evidence="2 3" key="1">
    <citation type="submission" date="2023-02" db="EMBL/GenBank/DDBJ databases">
        <title>LHISI_Scaffold_Assembly.</title>
        <authorList>
            <person name="Stuart O.P."/>
            <person name="Cleave R."/>
            <person name="Magrath M.J.L."/>
            <person name="Mikheyev A.S."/>
        </authorList>
    </citation>
    <scope>NUCLEOTIDE SEQUENCE [LARGE SCALE GENOMIC DNA]</scope>
    <source>
        <strain evidence="2">Daus_M_001</strain>
        <tissue evidence="2">Leg muscle</tissue>
    </source>
</reference>
<evidence type="ECO:0000313" key="2">
    <source>
        <dbReference type="EMBL" id="KAJ8865829.1"/>
    </source>
</evidence>
<protein>
    <submittedName>
        <fullName evidence="2">Uncharacterized protein</fullName>
    </submittedName>
</protein>
<dbReference type="EMBL" id="JARBHB010000017">
    <property type="protein sequence ID" value="KAJ8865829.1"/>
    <property type="molecule type" value="Genomic_DNA"/>
</dbReference>
<proteinExistence type="predicted"/>
<accession>A0ABQ9G477</accession>
<name>A0ABQ9G477_9NEOP</name>
<evidence type="ECO:0000313" key="3">
    <source>
        <dbReference type="Proteomes" id="UP001159363"/>
    </source>
</evidence>
<organism evidence="2 3">
    <name type="scientific">Dryococelus australis</name>
    <dbReference type="NCBI Taxonomy" id="614101"/>
    <lineage>
        <taxon>Eukaryota</taxon>
        <taxon>Metazoa</taxon>
        <taxon>Ecdysozoa</taxon>
        <taxon>Arthropoda</taxon>
        <taxon>Hexapoda</taxon>
        <taxon>Insecta</taxon>
        <taxon>Pterygota</taxon>
        <taxon>Neoptera</taxon>
        <taxon>Polyneoptera</taxon>
        <taxon>Phasmatodea</taxon>
        <taxon>Verophasmatodea</taxon>
        <taxon>Anareolatae</taxon>
        <taxon>Phasmatidae</taxon>
        <taxon>Eurycanthinae</taxon>
        <taxon>Dryococelus</taxon>
    </lineage>
</organism>
<comment type="caution">
    <text evidence="2">The sequence shown here is derived from an EMBL/GenBank/DDBJ whole genome shotgun (WGS) entry which is preliminary data.</text>
</comment>
<feature type="region of interest" description="Disordered" evidence="1">
    <location>
        <begin position="391"/>
        <end position="419"/>
    </location>
</feature>
<dbReference type="Proteomes" id="UP001159363">
    <property type="component" value="Chromosome 16"/>
</dbReference>
<sequence length="1086" mass="121843">MRAGEYPGGRTLAGLRERERSILGVDYDRRIGTAVVRADAAAADAEAVRRAGPHRGRTQLKDTSPVVAAAARFLPAATTHTQPESEREKRGGGGEPSTGEPNMSGERHTSILYGSQPLVSLGTFGIAQLISLVLESAFPLTFLLSVLATPDKPNVLCNVYYWLLVGQWSRVLTVYQITCHDSCNRVGSDVVRTNRTMVSSDTDINRTGVLVVLDIGDSLLICLKFQEMCADLNTPSQLPKEVVVLDVWMLKYITSTNLSAKHARPYLQQPRVQLVISLDTGNHTTSATCVNGSQKTSSSMTCKPHSTFTCTLEPQMFVLWLLPHSAPRVTSYLAAWDSLLVSLQVCYWLRVVQDVSSELRSKCKADFNVHVFDVYLVLKSTRPMRVIESNMEQRRNERVGGKREIPERTRRPAASPGSIPTCENPVMGTDIWLLQPNAYAVSNKQQQMKCSGLHRGRAHKHTVRIEHVASDNCIFGHLFYAGKFQDSLYSETLELRSHFRDWKSHFAGVFSRITDTQCRNYLVLIGPVIVKTTRLAPRRARFGFRRIFARGNRWSAGFLRDLPFPPPLHSGAASYSPRFTLIGSQDNDVKSRPNLFTHSTHLLRLATLQHALANSTLILRSKDCLPAKHLPCLRHAEIRVIIHPRFLNFSEALLKFYLQDIPPPRASKAYLSLGNYTIEKRIEFDKIDVQHVHTEVSFAIGSQFIRHALVNTEPIADVQGNKWIVESNPQVTELAKSSYPLPYQRQNEKRNDSPCGPVRFADLVSRDFFFSLCAGSPAVEMSPALRSRAPGTLRQSAGRRKSDEALAVRYSVARIAPSLLDLGRAVPVQTVHGKVSTFEALGYFLFFQPIYILPPPDVNTATLLKGQCVHVFSVANRRLTGYPTCIYSEGLVRKTARVSVQRRARTRKAFRATAISRGRFLPVSALRHAEPHRVVQDTLVRGRGGVGGRKDGEHSLPRHSDDVLAANHLVITSLFIFLSASERNVLHESEGTSKTKNCQDHLRESAQKVYIKSMVHSDSTRLMFNESRTTLNQFHFGENLLAEDLRPILHDTCNRTWFSYKLLQALVQEPVYQPLYEPPWKVHITR</sequence>
<feature type="compositionally biased region" description="Basic and acidic residues" evidence="1">
    <location>
        <begin position="83"/>
        <end position="92"/>
    </location>
</feature>
<keyword evidence="3" id="KW-1185">Reference proteome</keyword>
<feature type="compositionally biased region" description="Basic and acidic residues" evidence="1">
    <location>
        <begin position="391"/>
        <end position="410"/>
    </location>
</feature>
<feature type="region of interest" description="Disordered" evidence="1">
    <location>
        <begin position="75"/>
        <end position="108"/>
    </location>
</feature>
<evidence type="ECO:0000256" key="1">
    <source>
        <dbReference type="SAM" id="MobiDB-lite"/>
    </source>
</evidence>
<gene>
    <name evidence="2" type="ORF">PR048_033351</name>
</gene>